<dbReference type="STRING" id="4537.A0A0E0ME06"/>
<evidence type="ECO:0000313" key="3">
    <source>
        <dbReference type="EnsemblPlants" id="OPUNC11G07170.1"/>
    </source>
</evidence>
<reference evidence="3" key="1">
    <citation type="submission" date="2015-04" db="UniProtKB">
        <authorList>
            <consortium name="EnsemblPlants"/>
        </authorList>
    </citation>
    <scope>IDENTIFICATION</scope>
</reference>
<evidence type="ECO:0000256" key="1">
    <source>
        <dbReference type="SAM" id="MobiDB-lite"/>
    </source>
</evidence>
<evidence type="ECO:0000313" key="4">
    <source>
        <dbReference type="Proteomes" id="UP000026962"/>
    </source>
</evidence>
<proteinExistence type="predicted"/>
<dbReference type="eggNOG" id="ENOG502R5MB">
    <property type="taxonomic scope" value="Eukaryota"/>
</dbReference>
<dbReference type="EnsemblPlants" id="OPUNC11G07170.1">
    <property type="protein sequence ID" value="OPUNC11G07170.1"/>
    <property type="gene ID" value="OPUNC11G07170"/>
</dbReference>
<dbReference type="Proteomes" id="UP000026962">
    <property type="component" value="Chromosome 11"/>
</dbReference>
<dbReference type="Gramene" id="OPUNC11G07170.1">
    <property type="protein sequence ID" value="OPUNC11G07170.1"/>
    <property type="gene ID" value="OPUNC11G07170"/>
</dbReference>
<feature type="compositionally biased region" description="Polar residues" evidence="1">
    <location>
        <begin position="275"/>
        <end position="284"/>
    </location>
</feature>
<feature type="compositionally biased region" description="Polar residues" evidence="1">
    <location>
        <begin position="409"/>
        <end position="419"/>
    </location>
</feature>
<accession>A0A0E0ME06</accession>
<name>A0A0E0ME06_ORYPU</name>
<keyword evidence="4" id="KW-1185">Reference proteome</keyword>
<protein>
    <recommendedName>
        <fullName evidence="5">Pectinesterase inhibitor domain-containing protein</fullName>
    </recommendedName>
</protein>
<feature type="chain" id="PRO_5002367460" description="Pectinesterase inhibitor domain-containing protein" evidence="2">
    <location>
        <begin position="24"/>
        <end position="460"/>
    </location>
</feature>
<evidence type="ECO:0008006" key="5">
    <source>
        <dbReference type="Google" id="ProtNLM"/>
    </source>
</evidence>
<dbReference type="OMA" id="DEGSKAC"/>
<sequence length="460" mass="45411">MAASTAMPSLLLLLAVLVAAADAYSPATAAGAVPDPNIFNPDALCLKTTDVKGCQTLVRNMPANVSGKTDAKSIAQECIATAAFMADEGSKACVDAVEEAKKVDKCLDSCSQTFTAVCDALEPGGTGGNAVKVPEDERLLAIHASLTQLLRGPGAAAGGPPRGPPLCKMCCLDGSCMDQAKKLDVVTIFMRMWSLLDFTDAVLEDLYPLTKMNGAKATTTGSTANKDAYAATGSTEGKETSAAGSTEGKETAAAAGSTEGKETVVAAGSTEGKETSTATGSTADKNAYPAAGSTADKETSVAAGSTTDKETSPAVGSETSAATGSTADKNAYPAAGSTADKETSPAAAPTAEKEISAAAGSTADKEASAAAGSTADKEASAVAGSTTDKEASAVTGSTADKNTYPAAGSTANKETSAAVGSTAEKETSPVAGSTADKTYAAAGSAPVVDTAPAPPVRTYD</sequence>
<feature type="compositionally biased region" description="Polar residues" evidence="1">
    <location>
        <begin position="317"/>
        <end position="328"/>
    </location>
</feature>
<reference evidence="3" key="2">
    <citation type="submission" date="2018-05" db="EMBL/GenBank/DDBJ databases">
        <title>OpunRS2 (Oryza punctata Reference Sequence Version 2).</title>
        <authorList>
            <person name="Zhang J."/>
            <person name="Kudrna D."/>
            <person name="Lee S."/>
            <person name="Talag J."/>
            <person name="Welchert J."/>
            <person name="Wing R.A."/>
        </authorList>
    </citation>
    <scope>NUCLEOTIDE SEQUENCE [LARGE SCALE GENOMIC DNA]</scope>
</reference>
<dbReference type="AlphaFoldDB" id="A0A0E0ME06"/>
<organism evidence="3">
    <name type="scientific">Oryza punctata</name>
    <name type="common">Red rice</name>
    <dbReference type="NCBI Taxonomy" id="4537"/>
    <lineage>
        <taxon>Eukaryota</taxon>
        <taxon>Viridiplantae</taxon>
        <taxon>Streptophyta</taxon>
        <taxon>Embryophyta</taxon>
        <taxon>Tracheophyta</taxon>
        <taxon>Spermatophyta</taxon>
        <taxon>Magnoliopsida</taxon>
        <taxon>Liliopsida</taxon>
        <taxon>Poales</taxon>
        <taxon>Poaceae</taxon>
        <taxon>BOP clade</taxon>
        <taxon>Oryzoideae</taxon>
        <taxon>Oryzeae</taxon>
        <taxon>Oryzinae</taxon>
        <taxon>Oryza</taxon>
    </lineage>
</organism>
<dbReference type="HOGENOM" id="CLU_595016_0_0_1"/>
<keyword evidence="2" id="KW-0732">Signal</keyword>
<feature type="signal peptide" evidence="2">
    <location>
        <begin position="1"/>
        <end position="23"/>
    </location>
</feature>
<evidence type="ECO:0000256" key="2">
    <source>
        <dbReference type="SAM" id="SignalP"/>
    </source>
</evidence>
<feature type="region of interest" description="Disordered" evidence="1">
    <location>
        <begin position="230"/>
        <end position="460"/>
    </location>
</feature>